<name>A0A8X7VTH8_BRACI</name>
<evidence type="ECO:0000313" key="1">
    <source>
        <dbReference type="EMBL" id="KAG2317823.1"/>
    </source>
</evidence>
<keyword evidence="2" id="KW-1185">Reference proteome</keyword>
<reference evidence="1 2" key="1">
    <citation type="submission" date="2020-02" db="EMBL/GenBank/DDBJ databases">
        <authorList>
            <person name="Ma Q."/>
            <person name="Huang Y."/>
            <person name="Song X."/>
            <person name="Pei D."/>
        </authorList>
    </citation>
    <scope>NUCLEOTIDE SEQUENCE [LARGE SCALE GENOMIC DNA]</scope>
    <source>
        <strain evidence="1">Sxm20200214</strain>
        <tissue evidence="1">Leaf</tissue>
    </source>
</reference>
<proteinExistence type="predicted"/>
<dbReference type="PANTHER" id="PTHR47885:SF1">
    <property type="entry name" value="AP-5 COMPLEX SUBUNIT ZETA-1"/>
    <property type="match status" value="1"/>
</dbReference>
<organism evidence="1 2">
    <name type="scientific">Brassica carinata</name>
    <name type="common">Ethiopian mustard</name>
    <name type="synonym">Abyssinian cabbage</name>
    <dbReference type="NCBI Taxonomy" id="52824"/>
    <lineage>
        <taxon>Eukaryota</taxon>
        <taxon>Viridiplantae</taxon>
        <taxon>Streptophyta</taxon>
        <taxon>Embryophyta</taxon>
        <taxon>Tracheophyta</taxon>
        <taxon>Spermatophyta</taxon>
        <taxon>Magnoliopsida</taxon>
        <taxon>eudicotyledons</taxon>
        <taxon>Gunneridae</taxon>
        <taxon>Pentapetalae</taxon>
        <taxon>rosids</taxon>
        <taxon>malvids</taxon>
        <taxon>Brassicales</taxon>
        <taxon>Brassicaceae</taxon>
        <taxon>Brassiceae</taxon>
        <taxon>Brassica</taxon>
    </lineage>
</organism>
<sequence length="50" mass="5609">MQKPIIDRLGEANDDSAKRELALYLCWAIREYGGGGESRKDAARERSLKA</sequence>
<dbReference type="Proteomes" id="UP000886595">
    <property type="component" value="Unassembled WGS sequence"/>
</dbReference>
<comment type="caution">
    <text evidence="1">The sequence shown here is derived from an EMBL/GenBank/DDBJ whole genome shotgun (WGS) entry which is preliminary data.</text>
</comment>
<dbReference type="PANTHER" id="PTHR47885">
    <property type="entry name" value="AP-5 COMPLEX SUBUNIT ZETA-1"/>
    <property type="match status" value="1"/>
</dbReference>
<dbReference type="EMBL" id="JAAMPC010000004">
    <property type="protein sequence ID" value="KAG2317823.1"/>
    <property type="molecule type" value="Genomic_DNA"/>
</dbReference>
<gene>
    <name evidence="1" type="ORF">Bca52824_020945</name>
</gene>
<evidence type="ECO:0000313" key="2">
    <source>
        <dbReference type="Proteomes" id="UP000886595"/>
    </source>
</evidence>
<dbReference type="OrthoDB" id="744564at2759"/>
<protein>
    <submittedName>
        <fullName evidence="1">Uncharacterized protein</fullName>
    </submittedName>
</protein>
<accession>A0A8X7VTH8</accession>
<dbReference type="AlphaFoldDB" id="A0A8X7VTH8"/>